<evidence type="ECO:0000256" key="2">
    <source>
        <dbReference type="ARBA" id="ARBA00004613"/>
    </source>
</evidence>
<comment type="caution">
    <text evidence="15">Lacks conserved residue(s) required for the propagation of feature annotation.</text>
</comment>
<dbReference type="AlphaFoldDB" id="A0A0C2IQH1"/>
<evidence type="ECO:0000256" key="5">
    <source>
        <dbReference type="ARBA" id="ARBA00022525"/>
    </source>
</evidence>
<comment type="similarity">
    <text evidence="3">Belongs to the RBT5 family.</text>
</comment>
<keyword evidence="9 17" id="KW-0732">Signal</keyword>
<keyword evidence="20" id="KW-1185">Reference proteome</keyword>
<keyword evidence="4" id="KW-1003">Cell membrane</keyword>
<evidence type="ECO:0000256" key="1">
    <source>
        <dbReference type="ARBA" id="ARBA00004609"/>
    </source>
</evidence>
<keyword evidence="12 15" id="KW-1015">Disulfide bond</keyword>
<keyword evidence="6 15" id="KW-0349">Heme</keyword>
<dbReference type="GO" id="GO:0098552">
    <property type="term" value="C:side of membrane"/>
    <property type="evidence" value="ECO:0007669"/>
    <property type="project" value="UniProtKB-KW"/>
</dbReference>
<dbReference type="Pfam" id="PF05730">
    <property type="entry name" value="CFEM"/>
    <property type="match status" value="1"/>
</dbReference>
<dbReference type="OrthoDB" id="3559948at2759"/>
<sequence>MKSAVVALALAGAAVAQNLSGEPECASSCLISAISKAGCAANDVACQCGPTESAIASLVAPCLINNCHSAAELIQAQSAGYALCAEYSKTAGAPASASASTTTTSGSTSATGSSGSAAATTSTASTASTTKSTSGSLATVTTSSSKTTSRGIGSNVTVTTGTKTVSNGGGGGGTGPSTSASTAGAATLGAGVLAAFVGLIAAL</sequence>
<dbReference type="Proteomes" id="UP000031575">
    <property type="component" value="Unassembled WGS sequence"/>
</dbReference>
<dbReference type="InterPro" id="IPR008427">
    <property type="entry name" value="Extracellular_membr_CFEM_dom"/>
</dbReference>
<feature type="region of interest" description="Disordered" evidence="16">
    <location>
        <begin position="95"/>
        <end position="183"/>
    </location>
</feature>
<gene>
    <name evidence="19" type="ORF">SPBR_02023</name>
</gene>
<feature type="disulfide bond" evidence="15">
    <location>
        <begin position="39"/>
        <end position="46"/>
    </location>
</feature>
<accession>A0A0C2IQH1</accession>
<evidence type="ECO:0000256" key="15">
    <source>
        <dbReference type="PROSITE-ProRule" id="PRU01356"/>
    </source>
</evidence>
<evidence type="ECO:0000256" key="16">
    <source>
        <dbReference type="SAM" id="MobiDB-lite"/>
    </source>
</evidence>
<evidence type="ECO:0000256" key="10">
    <source>
        <dbReference type="ARBA" id="ARBA00023004"/>
    </source>
</evidence>
<dbReference type="GO" id="GO:0005576">
    <property type="term" value="C:extracellular region"/>
    <property type="evidence" value="ECO:0007669"/>
    <property type="project" value="UniProtKB-SubCell"/>
</dbReference>
<dbReference type="PROSITE" id="PS52012">
    <property type="entry name" value="CFEM"/>
    <property type="match status" value="1"/>
</dbReference>
<keyword evidence="5" id="KW-0964">Secreted</keyword>
<keyword evidence="13" id="KW-0325">Glycoprotein</keyword>
<evidence type="ECO:0000256" key="7">
    <source>
        <dbReference type="ARBA" id="ARBA00022622"/>
    </source>
</evidence>
<reference evidence="19 20" key="1">
    <citation type="journal article" date="2014" name="BMC Genomics">
        <title>Comparative genomics of the major fungal agents of human and animal Sporotrichosis: Sporothrix schenckii and Sporothrix brasiliensis.</title>
        <authorList>
            <person name="Teixeira M.M."/>
            <person name="de Almeida L.G."/>
            <person name="Kubitschek-Barreira P."/>
            <person name="Alves F.L."/>
            <person name="Kioshima E.S."/>
            <person name="Abadio A.K."/>
            <person name="Fernandes L."/>
            <person name="Derengowski L.S."/>
            <person name="Ferreira K.S."/>
            <person name="Souza R.C."/>
            <person name="Ruiz J.C."/>
            <person name="de Andrade N.C."/>
            <person name="Paes H.C."/>
            <person name="Nicola A.M."/>
            <person name="Albuquerque P."/>
            <person name="Gerber A.L."/>
            <person name="Martins V.P."/>
            <person name="Peconick L.D."/>
            <person name="Neto A.V."/>
            <person name="Chaucanez C.B."/>
            <person name="Silva P.A."/>
            <person name="Cunha O.L."/>
            <person name="de Oliveira F.F."/>
            <person name="dos Santos T.C."/>
            <person name="Barros A.L."/>
            <person name="Soares M.A."/>
            <person name="de Oliveira L.M."/>
            <person name="Marini M.M."/>
            <person name="Villalobos-Duno H."/>
            <person name="Cunha M.M."/>
            <person name="de Hoog S."/>
            <person name="da Silveira J.F."/>
            <person name="Henrissat B."/>
            <person name="Nino-Vega G.A."/>
            <person name="Cisalpino P.S."/>
            <person name="Mora-Montes H.M."/>
            <person name="Almeida S.R."/>
            <person name="Stajich J.E."/>
            <person name="Lopes-Bezerra L.M."/>
            <person name="Vasconcelos A.T."/>
            <person name="Felipe M.S."/>
        </authorList>
    </citation>
    <scope>NUCLEOTIDE SEQUENCE [LARGE SCALE GENOMIC DNA]</scope>
    <source>
        <strain evidence="19 20">5110</strain>
    </source>
</reference>
<feature type="chain" id="PRO_5002150600" description="CFEM domain-containing protein" evidence="17">
    <location>
        <begin position="17"/>
        <end position="203"/>
    </location>
</feature>
<evidence type="ECO:0000256" key="8">
    <source>
        <dbReference type="ARBA" id="ARBA00022723"/>
    </source>
</evidence>
<dbReference type="GeneID" id="63675253"/>
<dbReference type="GO" id="GO:0005886">
    <property type="term" value="C:plasma membrane"/>
    <property type="evidence" value="ECO:0007669"/>
    <property type="project" value="UniProtKB-SubCell"/>
</dbReference>
<evidence type="ECO:0000256" key="12">
    <source>
        <dbReference type="ARBA" id="ARBA00023157"/>
    </source>
</evidence>
<feature type="signal peptide" evidence="17">
    <location>
        <begin position="1"/>
        <end position="16"/>
    </location>
</feature>
<evidence type="ECO:0000256" key="13">
    <source>
        <dbReference type="ARBA" id="ARBA00023180"/>
    </source>
</evidence>
<dbReference type="EMBL" id="AWTV01000007">
    <property type="protein sequence ID" value="KIH91291.1"/>
    <property type="molecule type" value="Genomic_DNA"/>
</dbReference>
<evidence type="ECO:0000313" key="20">
    <source>
        <dbReference type="Proteomes" id="UP000031575"/>
    </source>
</evidence>
<name>A0A0C2IQH1_9PEZI</name>
<evidence type="ECO:0000256" key="17">
    <source>
        <dbReference type="SAM" id="SignalP"/>
    </source>
</evidence>
<keyword evidence="14" id="KW-0449">Lipoprotein</keyword>
<dbReference type="VEuPathDB" id="FungiDB:SPBR_02023"/>
<proteinExistence type="inferred from homology"/>
<dbReference type="PANTHER" id="PTHR37928:SF2">
    <property type="entry name" value="GPI ANCHORED CFEM DOMAIN PROTEIN (AFU_ORTHOLOGUE AFUA_6G10580)"/>
    <property type="match status" value="1"/>
</dbReference>
<dbReference type="RefSeq" id="XP_040619301.1">
    <property type="nucleotide sequence ID" value="XM_040760332.1"/>
</dbReference>
<dbReference type="HOGENOM" id="CLU_101422_1_0_1"/>
<evidence type="ECO:0000256" key="4">
    <source>
        <dbReference type="ARBA" id="ARBA00022475"/>
    </source>
</evidence>
<dbReference type="PANTHER" id="PTHR37928">
    <property type="entry name" value="CFEM DOMAIN PROTEIN (AFU_ORTHOLOGUE AFUA_6G14090)"/>
    <property type="match status" value="1"/>
</dbReference>
<keyword evidence="11" id="KW-0472">Membrane</keyword>
<evidence type="ECO:0000256" key="6">
    <source>
        <dbReference type="ARBA" id="ARBA00022617"/>
    </source>
</evidence>
<evidence type="ECO:0000259" key="18">
    <source>
        <dbReference type="PROSITE" id="PS52012"/>
    </source>
</evidence>
<feature type="compositionally biased region" description="Low complexity" evidence="16">
    <location>
        <begin position="95"/>
        <end position="166"/>
    </location>
</feature>
<dbReference type="GO" id="GO:0046872">
    <property type="term" value="F:metal ion binding"/>
    <property type="evidence" value="ECO:0007669"/>
    <property type="project" value="UniProtKB-UniRule"/>
</dbReference>
<keyword evidence="10 15" id="KW-0408">Iron</keyword>
<protein>
    <recommendedName>
        <fullName evidence="18">CFEM domain-containing protein</fullName>
    </recommendedName>
</protein>
<comment type="subcellular location">
    <subcellularLocation>
        <location evidence="1">Cell membrane</location>
        <topology evidence="1">Lipid-anchor</topology>
        <topology evidence="1">GPI-anchor</topology>
    </subcellularLocation>
    <subcellularLocation>
        <location evidence="2">Secreted</location>
    </subcellularLocation>
</comment>
<evidence type="ECO:0000256" key="14">
    <source>
        <dbReference type="ARBA" id="ARBA00023288"/>
    </source>
</evidence>
<evidence type="ECO:0000256" key="11">
    <source>
        <dbReference type="ARBA" id="ARBA00023136"/>
    </source>
</evidence>
<evidence type="ECO:0000256" key="3">
    <source>
        <dbReference type="ARBA" id="ARBA00010031"/>
    </source>
</evidence>
<dbReference type="InterPro" id="IPR051735">
    <property type="entry name" value="CFEM_domain"/>
</dbReference>
<comment type="caution">
    <text evidence="19">The sequence shown here is derived from an EMBL/GenBank/DDBJ whole genome shotgun (WGS) entry which is preliminary data.</text>
</comment>
<keyword evidence="7" id="KW-0336">GPI-anchor</keyword>
<evidence type="ECO:0000256" key="9">
    <source>
        <dbReference type="ARBA" id="ARBA00022729"/>
    </source>
</evidence>
<keyword evidence="8 15" id="KW-0479">Metal-binding</keyword>
<organism evidence="19 20">
    <name type="scientific">Sporothrix brasiliensis 5110</name>
    <dbReference type="NCBI Taxonomy" id="1398154"/>
    <lineage>
        <taxon>Eukaryota</taxon>
        <taxon>Fungi</taxon>
        <taxon>Dikarya</taxon>
        <taxon>Ascomycota</taxon>
        <taxon>Pezizomycotina</taxon>
        <taxon>Sordariomycetes</taxon>
        <taxon>Sordariomycetidae</taxon>
        <taxon>Ophiostomatales</taxon>
        <taxon>Ophiostomataceae</taxon>
        <taxon>Sporothrix</taxon>
    </lineage>
</organism>
<feature type="domain" description="CFEM" evidence="18">
    <location>
        <begin position="1"/>
        <end position="113"/>
    </location>
</feature>
<evidence type="ECO:0000313" key="19">
    <source>
        <dbReference type="EMBL" id="KIH91291.1"/>
    </source>
</evidence>
<feature type="binding site" description="axial binding residue" evidence="15">
    <location>
        <position position="43"/>
    </location>
    <ligand>
        <name>heme</name>
        <dbReference type="ChEBI" id="CHEBI:30413"/>
    </ligand>
    <ligandPart>
        <name>Fe</name>
        <dbReference type="ChEBI" id="CHEBI:18248"/>
    </ligandPart>
</feature>